<dbReference type="InterPro" id="IPR018461">
    <property type="entry name" value="Na/H_Antiport_NhaC-like_C"/>
</dbReference>
<proteinExistence type="inferred from homology"/>
<keyword evidence="4" id="KW-1003">Cell membrane</keyword>
<evidence type="ECO:0000256" key="8">
    <source>
        <dbReference type="ARBA" id="ARBA00038435"/>
    </source>
</evidence>
<feature type="transmembrane region" description="Helical" evidence="9">
    <location>
        <begin position="407"/>
        <end position="425"/>
    </location>
</feature>
<sequence>MTEQEQVSPASTTEAVLIFIGILAIIGPGLLVFEAAPQVPIFFVLLLLIAYSFMKRVPWNETEQGIKKGIEAGIIPIVIFLLIGILISIWMSSGTIPSIIYYSFQVIHPSIFVASIFVVTALVGTAVGSSFTTASTVGVSFMALGALMDMNLALVAGAVVSGALVGDKMSPLSDTTNLASSIAGVDLFEHIRHMLWTTIPAFFLCLGFYLIIGGGAATADLSDLQTLMGDLRAEQIVHPLALLPLLVIFIFAVMRVPAIPTIAAAIGAGLLTSLIFSPGYTMSEFLGFIQAGYAPDTGNEQLNSILAQGGIESMMFALSLLILTLSMGGVLSSLGLIEQLMQAIRSFVQSTGRLVTSTVGTGIGINLLLGEQYMSVILTGKAYASKYAELGLAQKNMSRALENGGTLINALIPYGVSGAFMASVLEVDVLAYAPFAVFCLIGPVLAILYGWINIGMAEAENERKTT</sequence>
<dbReference type="InterPro" id="IPR004770">
    <property type="entry name" value="Na/H_antiport_NhaC"/>
</dbReference>
<feature type="transmembrane region" description="Helical" evidence="9">
    <location>
        <begin position="261"/>
        <end position="280"/>
    </location>
</feature>
<evidence type="ECO:0000256" key="4">
    <source>
        <dbReference type="ARBA" id="ARBA00022475"/>
    </source>
</evidence>
<feature type="transmembrane region" description="Helical" evidence="9">
    <location>
        <begin position="431"/>
        <end position="454"/>
    </location>
</feature>
<reference evidence="11 12" key="1">
    <citation type="submission" date="2018-03" db="EMBL/GenBank/DDBJ databases">
        <title>Genomic Encyclopedia of Type Strains, Phase III (KMG-III): the genomes of soil and plant-associated and newly described type strains.</title>
        <authorList>
            <person name="Whitman W."/>
        </authorList>
    </citation>
    <scope>NUCLEOTIDE SEQUENCE [LARGE SCALE GENOMIC DNA]</scope>
    <source>
        <strain evidence="11 12">CGMCC 1.07653</strain>
    </source>
</reference>
<dbReference type="InterPro" id="IPR052180">
    <property type="entry name" value="NhaC_Na-H+_Antiporter"/>
</dbReference>
<keyword evidence="5 9" id="KW-0812">Transmembrane</keyword>
<comment type="caution">
    <text evidence="11">The sequence shown here is derived from an EMBL/GenBank/DDBJ whole genome shotgun (WGS) entry which is preliminary data.</text>
</comment>
<dbReference type="PANTHER" id="PTHR33451:SF6">
    <property type="entry name" value="NA(+)_H(+) ANTIPORTER NHAC"/>
    <property type="match status" value="1"/>
</dbReference>
<keyword evidence="3" id="KW-0050">Antiport</keyword>
<dbReference type="RefSeq" id="WP_106589207.1">
    <property type="nucleotide sequence ID" value="NZ_PYAV01000010.1"/>
</dbReference>
<keyword evidence="7 9" id="KW-0472">Membrane</keyword>
<evidence type="ECO:0000313" key="11">
    <source>
        <dbReference type="EMBL" id="PSL43535.1"/>
    </source>
</evidence>
<dbReference type="GO" id="GO:0005886">
    <property type="term" value="C:plasma membrane"/>
    <property type="evidence" value="ECO:0007669"/>
    <property type="project" value="UniProtKB-SubCell"/>
</dbReference>
<gene>
    <name evidence="11" type="ORF">B0H94_11010</name>
</gene>
<accession>A0A2P8HBD2</accession>
<evidence type="ECO:0000256" key="6">
    <source>
        <dbReference type="ARBA" id="ARBA00022989"/>
    </source>
</evidence>
<feature type="transmembrane region" description="Helical" evidence="9">
    <location>
        <begin position="15"/>
        <end position="32"/>
    </location>
</feature>
<feature type="transmembrane region" description="Helical" evidence="9">
    <location>
        <begin position="314"/>
        <end position="337"/>
    </location>
</feature>
<comment type="subcellular location">
    <subcellularLocation>
        <location evidence="1">Cell membrane</location>
        <topology evidence="1">Multi-pass membrane protein</topology>
    </subcellularLocation>
</comment>
<feature type="transmembrane region" description="Helical" evidence="9">
    <location>
        <begin position="195"/>
        <end position="216"/>
    </location>
</feature>
<dbReference type="AlphaFoldDB" id="A0A2P8HBD2"/>
<protein>
    <submittedName>
        <fullName evidence="11">Putative tyrosine permease (NhaC family)</fullName>
    </submittedName>
</protein>
<dbReference type="Pfam" id="PF03553">
    <property type="entry name" value="Na_H_antiporter"/>
    <property type="match status" value="1"/>
</dbReference>
<dbReference type="Proteomes" id="UP000242310">
    <property type="component" value="Unassembled WGS sequence"/>
</dbReference>
<dbReference type="PANTHER" id="PTHR33451">
    <property type="entry name" value="MALATE-2H(+)/NA(+)-LACTATE ANTIPORTER"/>
    <property type="match status" value="1"/>
</dbReference>
<feature type="transmembrane region" description="Helical" evidence="9">
    <location>
        <begin position="39"/>
        <end position="54"/>
    </location>
</feature>
<name>A0A2P8HBD2_9BACI</name>
<dbReference type="NCBIfam" id="TIGR00931">
    <property type="entry name" value="antiport_nhaC"/>
    <property type="match status" value="1"/>
</dbReference>
<keyword evidence="12" id="KW-1185">Reference proteome</keyword>
<evidence type="ECO:0000313" key="12">
    <source>
        <dbReference type="Proteomes" id="UP000242310"/>
    </source>
</evidence>
<keyword evidence="6 9" id="KW-1133">Transmembrane helix</keyword>
<evidence type="ECO:0000256" key="5">
    <source>
        <dbReference type="ARBA" id="ARBA00022692"/>
    </source>
</evidence>
<evidence type="ECO:0000256" key="2">
    <source>
        <dbReference type="ARBA" id="ARBA00022448"/>
    </source>
</evidence>
<evidence type="ECO:0000256" key="7">
    <source>
        <dbReference type="ARBA" id="ARBA00023136"/>
    </source>
</evidence>
<feature type="transmembrane region" description="Helical" evidence="9">
    <location>
        <begin position="137"/>
        <end position="165"/>
    </location>
</feature>
<organism evidence="11 12">
    <name type="scientific">Salsuginibacillus halophilus</name>
    <dbReference type="NCBI Taxonomy" id="517424"/>
    <lineage>
        <taxon>Bacteria</taxon>
        <taxon>Bacillati</taxon>
        <taxon>Bacillota</taxon>
        <taxon>Bacilli</taxon>
        <taxon>Bacillales</taxon>
        <taxon>Bacillaceae</taxon>
        <taxon>Salsuginibacillus</taxon>
    </lineage>
</organism>
<dbReference type="OrthoDB" id="9762978at2"/>
<feature type="transmembrane region" description="Helical" evidence="9">
    <location>
        <begin position="74"/>
        <end position="104"/>
    </location>
</feature>
<keyword evidence="2" id="KW-0813">Transport</keyword>
<feature type="transmembrane region" description="Helical" evidence="9">
    <location>
        <begin position="111"/>
        <end position="131"/>
    </location>
</feature>
<feature type="transmembrane region" description="Helical" evidence="9">
    <location>
        <begin position="236"/>
        <end position="254"/>
    </location>
</feature>
<evidence type="ECO:0000256" key="9">
    <source>
        <dbReference type="SAM" id="Phobius"/>
    </source>
</evidence>
<feature type="domain" description="Na+/H+ antiporter NhaC-like C-terminal" evidence="10">
    <location>
        <begin position="162"/>
        <end position="453"/>
    </location>
</feature>
<evidence type="ECO:0000256" key="3">
    <source>
        <dbReference type="ARBA" id="ARBA00022449"/>
    </source>
</evidence>
<evidence type="ECO:0000256" key="1">
    <source>
        <dbReference type="ARBA" id="ARBA00004651"/>
    </source>
</evidence>
<dbReference type="GO" id="GO:0015297">
    <property type="term" value="F:antiporter activity"/>
    <property type="evidence" value="ECO:0007669"/>
    <property type="project" value="UniProtKB-KW"/>
</dbReference>
<evidence type="ECO:0000259" key="10">
    <source>
        <dbReference type="Pfam" id="PF03553"/>
    </source>
</evidence>
<dbReference type="EMBL" id="PYAV01000010">
    <property type="protein sequence ID" value="PSL43535.1"/>
    <property type="molecule type" value="Genomic_DNA"/>
</dbReference>
<comment type="similarity">
    <text evidence="8">Belongs to the NhaC Na(+)/H(+) (TC 2.A.35) antiporter family.</text>
</comment>